<dbReference type="Gene3D" id="3.10.100.10">
    <property type="entry name" value="Mannose-Binding Protein A, subunit A"/>
    <property type="match status" value="5"/>
</dbReference>
<feature type="domain" description="C-type lectin" evidence="2">
    <location>
        <begin position="1"/>
        <end position="76"/>
    </location>
</feature>
<dbReference type="PROSITE" id="PS50041">
    <property type="entry name" value="C_TYPE_LECTIN_2"/>
    <property type="match status" value="4"/>
</dbReference>
<evidence type="ECO:0000259" key="2">
    <source>
        <dbReference type="PROSITE" id="PS50041"/>
    </source>
</evidence>
<feature type="domain" description="C-type lectin" evidence="2">
    <location>
        <begin position="245"/>
        <end position="360"/>
    </location>
</feature>
<dbReference type="InterPro" id="IPR001304">
    <property type="entry name" value="C-type_lectin-like"/>
</dbReference>
<name>A0AAV7BN18_ENGPU</name>
<protein>
    <recommendedName>
        <fullName evidence="2">C-type lectin domain-containing protein</fullName>
    </recommendedName>
</protein>
<dbReference type="AlphaFoldDB" id="A0AAV7BN18"/>
<dbReference type="CDD" id="cd00037">
    <property type="entry name" value="CLECT"/>
    <property type="match status" value="4"/>
</dbReference>
<dbReference type="Pfam" id="PF00059">
    <property type="entry name" value="Lectin_C"/>
    <property type="match status" value="4"/>
</dbReference>
<keyword evidence="4" id="KW-1185">Reference proteome</keyword>
<sequence>ISGLTHGHTTTLWIGLNNLDVDAGWRWDGGDPFRYLNWLPGNPSEDPDVNCVGVNLERNTKWESRMCKQRLGYICKKGNKTSPDVPSSETPGPISCPSSWTPYNGYCYYLVKDTKMWKDAKLSCRKEEGDLVSVHNIEEASAISTQFEFGDAEYVWLGLNDLKTQMLYEWSDGSPVTYTTWQRGEPSHQTNDQEDCVALSTKDGQWADQMCEKTFPYICKRKPLPKGPEQVIPVDPGCDEGWRRHGYYCYFIGESPRSFSEANSTCGHHGASLLTVQDSIEQAYVISLIGFRPDKYFWTGLSDTEERNTFTWTNKERVLYTNWNVDMPDGRRGCVAMRTGRKAGLWDVINCDEKAKFLCKKFAQGVTPPPPPATTPEPACLSNWTSLDHGCVKYYSEENYAKKTWTEARDFCQAIGGDLLSISSYKDDEVVSAMLEAEFHQEYKMAWIGFRIKHLEEHFTWTDGSPLTYENKMFHDTYDYIDHEPLCGFLYPYGWNAGDCDKVREWICKLKKGTVLKDEPKTPDYEFTSYGWLIYNDSHYYISQDEMPMEKALEYCKHNFSHLVTINSESEMTFLWQYILYKRARSSYYIGLRLGLDREFK</sequence>
<dbReference type="InterPro" id="IPR016186">
    <property type="entry name" value="C-type_lectin-like/link_sf"/>
</dbReference>
<evidence type="ECO:0000256" key="1">
    <source>
        <dbReference type="ARBA" id="ARBA00023157"/>
    </source>
</evidence>
<reference evidence="3" key="1">
    <citation type="thesis" date="2020" institute="ProQuest LLC" country="789 East Eisenhower Parkway, Ann Arbor, MI, USA">
        <title>Comparative Genomics and Chromosome Evolution.</title>
        <authorList>
            <person name="Mudd A.B."/>
        </authorList>
    </citation>
    <scope>NUCLEOTIDE SEQUENCE</scope>
    <source>
        <strain evidence="3">237g6f4</strain>
        <tissue evidence="3">Blood</tissue>
    </source>
</reference>
<proteinExistence type="predicted"/>
<dbReference type="PROSITE" id="PS00615">
    <property type="entry name" value="C_TYPE_LECTIN_1"/>
    <property type="match status" value="1"/>
</dbReference>
<feature type="domain" description="C-type lectin" evidence="2">
    <location>
        <begin position="387"/>
        <end position="509"/>
    </location>
</feature>
<dbReference type="InterPro" id="IPR050111">
    <property type="entry name" value="C-type_lectin/snaclec_domain"/>
</dbReference>
<accession>A0AAV7BN18</accession>
<feature type="non-terminal residue" evidence="3">
    <location>
        <position position="1"/>
    </location>
</feature>
<comment type="caution">
    <text evidence="3">The sequence shown here is derived from an EMBL/GenBank/DDBJ whole genome shotgun (WGS) entry which is preliminary data.</text>
</comment>
<dbReference type="PRINTS" id="PR01504">
    <property type="entry name" value="PNCREATITSAP"/>
</dbReference>
<organism evidence="3 4">
    <name type="scientific">Engystomops pustulosus</name>
    <name type="common">Tungara frog</name>
    <name type="synonym">Physalaemus pustulosus</name>
    <dbReference type="NCBI Taxonomy" id="76066"/>
    <lineage>
        <taxon>Eukaryota</taxon>
        <taxon>Metazoa</taxon>
        <taxon>Chordata</taxon>
        <taxon>Craniata</taxon>
        <taxon>Vertebrata</taxon>
        <taxon>Euteleostomi</taxon>
        <taxon>Amphibia</taxon>
        <taxon>Batrachia</taxon>
        <taxon>Anura</taxon>
        <taxon>Neobatrachia</taxon>
        <taxon>Hyloidea</taxon>
        <taxon>Leptodactylidae</taxon>
        <taxon>Leiuperinae</taxon>
        <taxon>Engystomops</taxon>
    </lineage>
</organism>
<dbReference type="Proteomes" id="UP000824782">
    <property type="component" value="Unassembled WGS sequence"/>
</dbReference>
<gene>
    <name evidence="3" type="ORF">GDO81_012526</name>
</gene>
<dbReference type="PANTHER" id="PTHR22803">
    <property type="entry name" value="MANNOSE, PHOSPHOLIPASE, LECTIN RECEPTOR RELATED"/>
    <property type="match status" value="1"/>
</dbReference>
<evidence type="ECO:0000313" key="4">
    <source>
        <dbReference type="Proteomes" id="UP000824782"/>
    </source>
</evidence>
<dbReference type="InterPro" id="IPR018378">
    <property type="entry name" value="C-type_lectin_CS"/>
</dbReference>
<dbReference type="EMBL" id="WNYA01000005">
    <property type="protein sequence ID" value="KAG8573742.1"/>
    <property type="molecule type" value="Genomic_DNA"/>
</dbReference>
<dbReference type="InterPro" id="IPR016187">
    <property type="entry name" value="CTDL_fold"/>
</dbReference>
<dbReference type="SUPFAM" id="SSF56436">
    <property type="entry name" value="C-type lectin-like"/>
    <property type="match status" value="5"/>
</dbReference>
<feature type="domain" description="C-type lectin" evidence="2">
    <location>
        <begin position="103"/>
        <end position="220"/>
    </location>
</feature>
<keyword evidence="1" id="KW-1015">Disulfide bond</keyword>
<dbReference type="SMART" id="SM00034">
    <property type="entry name" value="CLECT"/>
    <property type="match status" value="3"/>
</dbReference>
<evidence type="ECO:0000313" key="3">
    <source>
        <dbReference type="EMBL" id="KAG8573742.1"/>
    </source>
</evidence>